<dbReference type="GO" id="GO:0009002">
    <property type="term" value="F:serine-type D-Ala-D-Ala carboxypeptidase activity"/>
    <property type="evidence" value="ECO:0007669"/>
    <property type="project" value="UniProtKB-EC"/>
</dbReference>
<accession>A0A3B1E9B6</accession>
<keyword evidence="2" id="KW-0378">Hydrolase</keyword>
<evidence type="ECO:0000259" key="1">
    <source>
        <dbReference type="Pfam" id="PF02557"/>
    </source>
</evidence>
<dbReference type="InterPro" id="IPR003709">
    <property type="entry name" value="VanY-like_core_dom"/>
</dbReference>
<dbReference type="InterPro" id="IPR009045">
    <property type="entry name" value="Zn_M74/Hedgehog-like"/>
</dbReference>
<protein>
    <submittedName>
        <fullName evidence="2">D-alanyl-D-alanine carboxypeptidase</fullName>
        <ecNumber evidence="2">3.4.16.4</ecNumber>
    </submittedName>
</protein>
<evidence type="ECO:0000313" key="2">
    <source>
        <dbReference type="EMBL" id="VAY87557.1"/>
    </source>
</evidence>
<keyword evidence="2" id="KW-0645">Protease</keyword>
<dbReference type="CDD" id="cd14814">
    <property type="entry name" value="Peptidase_M15"/>
    <property type="match status" value="1"/>
</dbReference>
<feature type="domain" description="D-alanyl-D-alanine carboxypeptidase-like core" evidence="1">
    <location>
        <begin position="143"/>
        <end position="250"/>
    </location>
</feature>
<dbReference type="PANTHER" id="PTHR34385">
    <property type="entry name" value="D-ALANYL-D-ALANINE CARBOXYPEPTIDASE"/>
    <property type="match status" value="1"/>
</dbReference>
<dbReference type="PANTHER" id="PTHR34385:SF1">
    <property type="entry name" value="PEPTIDOGLYCAN L-ALANYL-D-GLUTAMATE ENDOPEPTIDASE CWLK"/>
    <property type="match status" value="1"/>
</dbReference>
<proteinExistence type="predicted"/>
<keyword evidence="2" id="KW-0121">Carboxypeptidase</keyword>
<dbReference type="InterPro" id="IPR052179">
    <property type="entry name" value="DD-CPase-like"/>
</dbReference>
<dbReference type="Gene3D" id="3.30.1380.10">
    <property type="match status" value="1"/>
</dbReference>
<name>A0A3B1E9B6_9ZZZZ</name>
<organism evidence="2">
    <name type="scientific">hydrothermal vent metagenome</name>
    <dbReference type="NCBI Taxonomy" id="652676"/>
    <lineage>
        <taxon>unclassified sequences</taxon>
        <taxon>metagenomes</taxon>
        <taxon>ecological metagenomes</taxon>
    </lineage>
</organism>
<reference evidence="2" key="1">
    <citation type="submission" date="2018-10" db="EMBL/GenBank/DDBJ databases">
        <authorList>
            <person name="Aoki K."/>
        </authorList>
    </citation>
    <scope>NUCLEOTIDE SEQUENCE</scope>
</reference>
<dbReference type="EC" id="3.4.16.4" evidence="2"/>
<sequence length="252" mass="29526">MNRRNFLTLSAISPILASDLFARTHHANSKKDVYLSRQEFHTLISLKNRLRRVRKYIGFANFNLVSFNNALFYGRNYPYIGKFTKLELKLIDKLFYESPREYGFHGNRTSSNINNKISKKNIKKIPRTGHYLFKDTALLDYKRLQKDIGPHLVLTSGIRNIVKQLDLYCNKIYRCRGNMTKASHSIAPPGYSYHTISDFDVGKKGWGTKNFTSDFTKTIEFSKMTKLDYIDMRYTINNKDGVRFEPWHVKVI</sequence>
<dbReference type="GO" id="GO:0006508">
    <property type="term" value="P:proteolysis"/>
    <property type="evidence" value="ECO:0007669"/>
    <property type="project" value="InterPro"/>
</dbReference>
<dbReference type="AlphaFoldDB" id="A0A3B1E9B6"/>
<dbReference type="Pfam" id="PF02557">
    <property type="entry name" value="VanY"/>
    <property type="match status" value="1"/>
</dbReference>
<gene>
    <name evidence="2" type="ORF">MNB_ARC-1_464</name>
</gene>
<dbReference type="EMBL" id="UOYO01000026">
    <property type="protein sequence ID" value="VAY87557.1"/>
    <property type="molecule type" value="Genomic_DNA"/>
</dbReference>